<reference evidence="4" key="1">
    <citation type="submission" date="2016-10" db="EMBL/GenBank/DDBJ databases">
        <authorList>
            <person name="Varghese N."/>
            <person name="Submissions S."/>
        </authorList>
    </citation>
    <scope>NUCLEOTIDE SEQUENCE [LARGE SCALE GENOMIC DNA]</scope>
    <source>
        <strain evidence="4">Nm69</strain>
    </source>
</reference>
<dbReference type="SMART" id="SM00612">
    <property type="entry name" value="Kelch"/>
    <property type="match status" value="5"/>
</dbReference>
<keyword evidence="4" id="KW-1185">Reference proteome</keyword>
<dbReference type="InterPro" id="IPR015915">
    <property type="entry name" value="Kelch-typ_b-propeller"/>
</dbReference>
<evidence type="ECO:0000313" key="3">
    <source>
        <dbReference type="EMBL" id="SFK65194.1"/>
    </source>
</evidence>
<keyword evidence="2" id="KW-0677">Repeat</keyword>
<dbReference type="InterPro" id="IPR006652">
    <property type="entry name" value="Kelch_1"/>
</dbReference>
<dbReference type="PANTHER" id="PTHR45632:SF3">
    <property type="entry name" value="KELCH-LIKE PROTEIN 32"/>
    <property type="match status" value="1"/>
</dbReference>
<evidence type="ECO:0000256" key="2">
    <source>
        <dbReference type="ARBA" id="ARBA00022737"/>
    </source>
</evidence>
<sequence length="333" mass="36244">MFMPRLITTSQLLFLFFVNISLVSAEPRLGTWTQGAPAPTKRTEIAAAALDGKIYAIGGFSKPSFSNILDFAISRDVEVYDPATDNWSVTTPLPEGRHHAGIATLDGFLYIIGGFAKSGLTIWHAVNTVYQYNPATQAWRERAPMPTSRGALGIASYQGRLYAIGGYDGEQNSGATEIYDPKTDSWSTGAPLLAPRDHLAVATVGSRIYAIGGRSNLKYRQNTSMVEAYDPTANQWQTVANLPTARSGISAGTINEQIYVLGGESEEGTFDNNEKYYPDEDRWMTMTPMPTARHGLGVAVVNERLYAIGGGPTPGASFSRINEIFFIPQPQND</sequence>
<accession>A0A1I4B8U8</accession>
<dbReference type="RefSeq" id="WP_090699203.1">
    <property type="nucleotide sequence ID" value="NZ_FOSP01000011.1"/>
</dbReference>
<dbReference type="OrthoDB" id="58712at2"/>
<protein>
    <submittedName>
        <fullName evidence="3">N-acetylneuraminic acid mutarotase</fullName>
    </submittedName>
</protein>
<dbReference type="Proteomes" id="UP000199533">
    <property type="component" value="Unassembled WGS sequence"/>
</dbReference>
<evidence type="ECO:0000256" key="1">
    <source>
        <dbReference type="ARBA" id="ARBA00022441"/>
    </source>
</evidence>
<name>A0A1I4B8U8_9PROT</name>
<dbReference type="Pfam" id="PF24681">
    <property type="entry name" value="Kelch_KLHDC2_KLHL20_DRC7"/>
    <property type="match status" value="1"/>
</dbReference>
<dbReference type="EMBL" id="FOSP01000011">
    <property type="protein sequence ID" value="SFK65194.1"/>
    <property type="molecule type" value="Genomic_DNA"/>
</dbReference>
<evidence type="ECO:0000313" key="4">
    <source>
        <dbReference type="Proteomes" id="UP000199533"/>
    </source>
</evidence>
<organism evidence="3 4">
    <name type="scientific">Nitrosomonas aestuarii</name>
    <dbReference type="NCBI Taxonomy" id="52441"/>
    <lineage>
        <taxon>Bacteria</taxon>
        <taxon>Pseudomonadati</taxon>
        <taxon>Pseudomonadota</taxon>
        <taxon>Betaproteobacteria</taxon>
        <taxon>Nitrosomonadales</taxon>
        <taxon>Nitrosomonadaceae</taxon>
        <taxon>Nitrosomonas</taxon>
    </lineage>
</organism>
<dbReference type="PANTHER" id="PTHR45632">
    <property type="entry name" value="LD33804P"/>
    <property type="match status" value="1"/>
</dbReference>
<dbReference type="Pfam" id="PF01344">
    <property type="entry name" value="Kelch_1"/>
    <property type="match status" value="1"/>
</dbReference>
<proteinExistence type="predicted"/>
<dbReference type="SUPFAM" id="SSF117281">
    <property type="entry name" value="Kelch motif"/>
    <property type="match status" value="1"/>
</dbReference>
<keyword evidence="1" id="KW-0880">Kelch repeat</keyword>
<dbReference type="Gene3D" id="2.120.10.80">
    <property type="entry name" value="Kelch-type beta propeller"/>
    <property type="match status" value="2"/>
</dbReference>
<dbReference type="STRING" id="52441.SAMN05216302_101195"/>
<gene>
    <name evidence="3" type="ORF">SAMN05216302_101195</name>
</gene>
<dbReference type="AlphaFoldDB" id="A0A1I4B8U8"/>